<dbReference type="AlphaFoldDB" id="L7F2W3"/>
<evidence type="ECO:0000313" key="1">
    <source>
        <dbReference type="EMBL" id="ELP65479.1"/>
    </source>
</evidence>
<dbReference type="Proteomes" id="UP000010931">
    <property type="component" value="Unassembled WGS sequence"/>
</dbReference>
<reference evidence="1 2" key="1">
    <citation type="journal article" date="2011" name="Plasmid">
        <title>Streptomyces turgidiscabies Car8 contains a modular pathogenicity island that shares virulence genes with other actinobacterial plant pathogens.</title>
        <authorList>
            <person name="Huguet-Tapia J.C."/>
            <person name="Badger J.H."/>
            <person name="Loria R."/>
            <person name="Pettis G.S."/>
        </authorList>
    </citation>
    <scope>NUCLEOTIDE SEQUENCE [LARGE SCALE GENOMIC DNA]</scope>
    <source>
        <strain evidence="1 2">Car8</strain>
    </source>
</reference>
<keyword evidence="2" id="KW-1185">Reference proteome</keyword>
<comment type="caution">
    <text evidence="1">The sequence shown here is derived from an EMBL/GenBank/DDBJ whole genome shotgun (WGS) entry which is preliminary data.</text>
</comment>
<gene>
    <name evidence="1" type="ORF">STRTUCAR8_08025</name>
</gene>
<sequence length="41" mass="4597">MELLIIAGLVISAYHLGKSKGYDKKKAEGCKHVIIVKEKKR</sequence>
<proteinExistence type="predicted"/>
<accession>L7F2W3</accession>
<organism evidence="1 2">
    <name type="scientific">Streptomyces turgidiscabies (strain Car8)</name>
    <dbReference type="NCBI Taxonomy" id="698760"/>
    <lineage>
        <taxon>Bacteria</taxon>
        <taxon>Bacillati</taxon>
        <taxon>Actinomycetota</taxon>
        <taxon>Actinomycetes</taxon>
        <taxon>Kitasatosporales</taxon>
        <taxon>Streptomycetaceae</taxon>
        <taxon>Streptomyces</taxon>
    </lineage>
</organism>
<evidence type="ECO:0000313" key="2">
    <source>
        <dbReference type="Proteomes" id="UP000010931"/>
    </source>
</evidence>
<dbReference type="EMBL" id="AEJB01000377">
    <property type="protein sequence ID" value="ELP65479.1"/>
    <property type="molecule type" value="Genomic_DNA"/>
</dbReference>
<protein>
    <submittedName>
        <fullName evidence="1">Uncharacterized protein</fullName>
    </submittedName>
</protein>
<name>L7F2W3_STRT8</name>